<dbReference type="SUPFAM" id="SSF161098">
    <property type="entry name" value="MetI-like"/>
    <property type="match status" value="1"/>
</dbReference>
<dbReference type="PANTHER" id="PTHR30193">
    <property type="entry name" value="ABC TRANSPORTER PERMEASE PROTEIN"/>
    <property type="match status" value="1"/>
</dbReference>
<keyword evidence="4 7" id="KW-0812">Transmembrane</keyword>
<keyword evidence="6 7" id="KW-0472">Membrane</keyword>
<dbReference type="PANTHER" id="PTHR30193:SF18">
    <property type="entry name" value="OSMOPROTECTIVE COMPOUNDS UPTAKE PERMEASE PROTEIN GGTC"/>
    <property type="match status" value="1"/>
</dbReference>
<accession>B8CXQ0</accession>
<evidence type="ECO:0000256" key="4">
    <source>
        <dbReference type="ARBA" id="ARBA00022692"/>
    </source>
</evidence>
<reference evidence="9 10" key="1">
    <citation type="journal article" date="2009" name="PLoS ONE">
        <title>Genome analysis of the anaerobic thermohalophilic bacterium Halothermothrix orenii.</title>
        <authorList>
            <person name="Mavromatis K."/>
            <person name="Ivanova N."/>
            <person name="Anderson I."/>
            <person name="Lykidis A."/>
            <person name="Hooper S.D."/>
            <person name="Sun H."/>
            <person name="Kunin V."/>
            <person name="Lapidus A."/>
            <person name="Hugenholtz P."/>
            <person name="Patel B."/>
            <person name="Kyrpides N.C."/>
        </authorList>
    </citation>
    <scope>NUCLEOTIDE SEQUENCE [LARGE SCALE GENOMIC DNA]</scope>
    <source>
        <strain evidence="10">H 168 / OCM 544 / DSM 9562</strain>
    </source>
</reference>
<protein>
    <submittedName>
        <fullName evidence="9">Binding-protein-dependent transport systems inner membrane component</fullName>
    </submittedName>
</protein>
<dbReference type="STRING" id="373903.Hore_13190"/>
<dbReference type="GO" id="GO:0055085">
    <property type="term" value="P:transmembrane transport"/>
    <property type="evidence" value="ECO:0007669"/>
    <property type="project" value="InterPro"/>
</dbReference>
<gene>
    <name evidence="9" type="ordered locus">Hore_13190</name>
</gene>
<name>B8CXQ0_HALOH</name>
<organism evidence="9 10">
    <name type="scientific">Halothermothrix orenii (strain H 168 / OCM 544 / DSM 9562)</name>
    <dbReference type="NCBI Taxonomy" id="373903"/>
    <lineage>
        <taxon>Bacteria</taxon>
        <taxon>Bacillati</taxon>
        <taxon>Bacillota</taxon>
        <taxon>Clostridia</taxon>
        <taxon>Halanaerobiales</taxon>
        <taxon>Halothermotrichaceae</taxon>
        <taxon>Halothermothrix</taxon>
    </lineage>
</organism>
<evidence type="ECO:0000313" key="10">
    <source>
        <dbReference type="Proteomes" id="UP000000719"/>
    </source>
</evidence>
<dbReference type="Pfam" id="PF00528">
    <property type="entry name" value="BPD_transp_1"/>
    <property type="match status" value="1"/>
</dbReference>
<evidence type="ECO:0000256" key="7">
    <source>
        <dbReference type="RuleBase" id="RU363032"/>
    </source>
</evidence>
<dbReference type="InterPro" id="IPR000515">
    <property type="entry name" value="MetI-like"/>
</dbReference>
<comment type="subcellular location">
    <subcellularLocation>
        <location evidence="1 7">Cell membrane</location>
        <topology evidence="1 7">Multi-pass membrane protein</topology>
    </subcellularLocation>
</comment>
<evidence type="ECO:0000256" key="2">
    <source>
        <dbReference type="ARBA" id="ARBA00022448"/>
    </source>
</evidence>
<dbReference type="EMBL" id="CP001098">
    <property type="protein sequence ID" value="ACL70069.1"/>
    <property type="molecule type" value="Genomic_DNA"/>
</dbReference>
<evidence type="ECO:0000259" key="8">
    <source>
        <dbReference type="PROSITE" id="PS50928"/>
    </source>
</evidence>
<evidence type="ECO:0000313" key="9">
    <source>
        <dbReference type="EMBL" id="ACL70069.1"/>
    </source>
</evidence>
<dbReference type="InterPro" id="IPR051393">
    <property type="entry name" value="ABC_transporter_permease"/>
</dbReference>
<evidence type="ECO:0000256" key="6">
    <source>
        <dbReference type="ARBA" id="ARBA00023136"/>
    </source>
</evidence>
<dbReference type="KEGG" id="hor:Hore_13190"/>
<dbReference type="InterPro" id="IPR035906">
    <property type="entry name" value="MetI-like_sf"/>
</dbReference>
<evidence type="ECO:0000256" key="1">
    <source>
        <dbReference type="ARBA" id="ARBA00004651"/>
    </source>
</evidence>
<feature type="transmembrane region" description="Helical" evidence="7">
    <location>
        <begin position="201"/>
        <end position="223"/>
    </location>
</feature>
<sequence length="289" mass="33142">MEVFNKKLWGTIFLGPAFLIMGIYLLYPSLQTFLMSFMDRTGSEFVGLENYNYAFTSESMLIAFRNNLLWLIIFTLGTVGLGLIFAILTDKVPYEKLAKSIIFMPMAISFVGAGIIWKFVYTYKPPIFDQIGLLNQIMVLIGKEPKGWLLEGPWVNNIALIYVGIWIWTGFSMVILSAAYKNIPSHLLEAAKVDGANWWQTFRYVVIPELLPTIIVVITSNVIRTFKMFDIIYVMTNGNYGTEVIANRMYKEMFKYRHFGRASAIAVILFILVLPVIIMNIKKMKQENN</sequence>
<dbReference type="PROSITE" id="PS50928">
    <property type="entry name" value="ABC_TM1"/>
    <property type="match status" value="1"/>
</dbReference>
<keyword evidence="10" id="KW-1185">Reference proteome</keyword>
<dbReference type="CDD" id="cd06261">
    <property type="entry name" value="TM_PBP2"/>
    <property type="match status" value="1"/>
</dbReference>
<feature type="domain" description="ABC transmembrane type-1" evidence="8">
    <location>
        <begin position="64"/>
        <end position="280"/>
    </location>
</feature>
<dbReference type="eggNOG" id="COG1175">
    <property type="taxonomic scope" value="Bacteria"/>
</dbReference>
<evidence type="ECO:0000256" key="3">
    <source>
        <dbReference type="ARBA" id="ARBA00022475"/>
    </source>
</evidence>
<feature type="transmembrane region" description="Helical" evidence="7">
    <location>
        <begin position="68"/>
        <end position="89"/>
    </location>
</feature>
<feature type="transmembrane region" description="Helical" evidence="7">
    <location>
        <begin position="7"/>
        <end position="27"/>
    </location>
</feature>
<evidence type="ECO:0000256" key="5">
    <source>
        <dbReference type="ARBA" id="ARBA00022989"/>
    </source>
</evidence>
<keyword evidence="2 7" id="KW-0813">Transport</keyword>
<feature type="transmembrane region" description="Helical" evidence="7">
    <location>
        <begin position="259"/>
        <end position="281"/>
    </location>
</feature>
<keyword evidence="3" id="KW-1003">Cell membrane</keyword>
<feature type="transmembrane region" description="Helical" evidence="7">
    <location>
        <begin position="101"/>
        <end position="120"/>
    </location>
</feature>
<keyword evidence="5 7" id="KW-1133">Transmembrane helix</keyword>
<dbReference type="HOGENOM" id="CLU_016047_0_0_9"/>
<comment type="similarity">
    <text evidence="7">Belongs to the binding-protein-dependent transport system permease family.</text>
</comment>
<dbReference type="Proteomes" id="UP000000719">
    <property type="component" value="Chromosome"/>
</dbReference>
<proteinExistence type="inferred from homology"/>
<feature type="transmembrane region" description="Helical" evidence="7">
    <location>
        <begin position="158"/>
        <end position="180"/>
    </location>
</feature>
<dbReference type="Gene3D" id="1.10.3720.10">
    <property type="entry name" value="MetI-like"/>
    <property type="match status" value="1"/>
</dbReference>
<dbReference type="AlphaFoldDB" id="B8CXQ0"/>
<dbReference type="GO" id="GO:0005886">
    <property type="term" value="C:plasma membrane"/>
    <property type="evidence" value="ECO:0007669"/>
    <property type="project" value="UniProtKB-SubCell"/>
</dbReference>